<reference evidence="4" key="1">
    <citation type="submission" date="2016-11" db="UniProtKB">
        <authorList>
            <consortium name="WormBaseParasite"/>
        </authorList>
    </citation>
    <scope>IDENTIFICATION</scope>
</reference>
<evidence type="ECO:0000313" key="3">
    <source>
        <dbReference type="Proteomes" id="UP000095282"/>
    </source>
</evidence>
<dbReference type="Proteomes" id="UP000095282">
    <property type="component" value="Unplaced"/>
</dbReference>
<keyword evidence="3" id="KW-1185">Reference proteome</keyword>
<dbReference type="AlphaFoldDB" id="A0A1I7UU04"/>
<dbReference type="PROSITE" id="PS50181">
    <property type="entry name" value="FBOX"/>
    <property type="match status" value="1"/>
</dbReference>
<feature type="signal peptide" evidence="1">
    <location>
        <begin position="1"/>
        <end position="19"/>
    </location>
</feature>
<dbReference type="InterPro" id="IPR012885">
    <property type="entry name" value="F-box_Sdz-33"/>
</dbReference>
<dbReference type="WBParaSite" id="Csp11.Scaffold630.g19338.t1">
    <property type="protein sequence ID" value="Csp11.Scaffold630.g19338.t1"/>
    <property type="gene ID" value="Csp11.Scaffold630.g19338"/>
</dbReference>
<dbReference type="Pfam" id="PF07735">
    <property type="entry name" value="FBA_2"/>
    <property type="match status" value="1"/>
</dbReference>
<evidence type="ECO:0000256" key="1">
    <source>
        <dbReference type="SAM" id="SignalP"/>
    </source>
</evidence>
<protein>
    <submittedName>
        <fullName evidence="4">F-box domain-containing protein</fullName>
    </submittedName>
</protein>
<proteinExistence type="predicted"/>
<organism evidence="3 4">
    <name type="scientific">Caenorhabditis tropicalis</name>
    <dbReference type="NCBI Taxonomy" id="1561998"/>
    <lineage>
        <taxon>Eukaryota</taxon>
        <taxon>Metazoa</taxon>
        <taxon>Ecdysozoa</taxon>
        <taxon>Nematoda</taxon>
        <taxon>Chromadorea</taxon>
        <taxon>Rhabditida</taxon>
        <taxon>Rhabditina</taxon>
        <taxon>Rhabditomorpha</taxon>
        <taxon>Rhabditoidea</taxon>
        <taxon>Rhabditidae</taxon>
        <taxon>Peloderinae</taxon>
        <taxon>Caenorhabditis</taxon>
    </lineage>
</organism>
<dbReference type="PANTHER" id="PTHR22899:SF0">
    <property type="entry name" value="F-BOX ASSOCIATED DOMAIN-CONTAINING PROTEIN-RELATED"/>
    <property type="match status" value="1"/>
</dbReference>
<sequence>MTTFPLLQLPLLAIDNVLCMMSPLELIDVSLASSRSKRHVKNFSRTKKEFPVYFNNYNGSMLFRREPMTWEFALKKNYNEPNMSSFIERDYEITEIIIKLSEEPSKDIMKWFDHARDVLPFFVLRNSILTNQEINRFLKSWMSCETHLDLEAFQIDISGPDAMNEIIDLPHEKTNDPEIVKKFDSGPIWVPVDNEMFTIKRCDGKKKATVTIFGHDSLCLIVH</sequence>
<keyword evidence="1" id="KW-0732">Signal</keyword>
<feature type="chain" id="PRO_5009309326" evidence="1">
    <location>
        <begin position="20"/>
        <end position="223"/>
    </location>
</feature>
<name>A0A1I7UU04_9PELO</name>
<dbReference type="InterPro" id="IPR053222">
    <property type="entry name" value="Zygotic_Embryogenesis-Asso"/>
</dbReference>
<dbReference type="PANTHER" id="PTHR22899">
    <property type="entry name" value="CYCLIN-RELATED F-BOX FAMILY"/>
    <property type="match status" value="1"/>
</dbReference>
<evidence type="ECO:0000259" key="2">
    <source>
        <dbReference type="PROSITE" id="PS50181"/>
    </source>
</evidence>
<dbReference type="InterPro" id="IPR001810">
    <property type="entry name" value="F-box_dom"/>
</dbReference>
<accession>A0A1I7UU04</accession>
<evidence type="ECO:0000313" key="4">
    <source>
        <dbReference type="WBParaSite" id="Csp11.Scaffold630.g19338.t1"/>
    </source>
</evidence>
<feature type="domain" description="F-box" evidence="2">
    <location>
        <begin position="3"/>
        <end position="50"/>
    </location>
</feature>